<dbReference type="GO" id="GO:0016787">
    <property type="term" value="F:hydrolase activity"/>
    <property type="evidence" value="ECO:0007669"/>
    <property type="project" value="UniProtKB-KW"/>
</dbReference>
<proteinExistence type="inferred from homology"/>
<evidence type="ECO:0000313" key="6">
    <source>
        <dbReference type="Proteomes" id="UP000068243"/>
    </source>
</evidence>
<dbReference type="VEuPathDB" id="FungiDB:M747DRAFT_246270"/>
<evidence type="ECO:0000256" key="1">
    <source>
        <dbReference type="ARBA" id="ARBA00005964"/>
    </source>
</evidence>
<dbReference type="ESTHER" id="aspng-a0a100ipx4">
    <property type="family name" value="Fungal_carboxylesterase_lipase"/>
</dbReference>
<protein>
    <submittedName>
        <fullName evidence="5">Pc21g22430</fullName>
    </submittedName>
</protein>
<dbReference type="VEuPathDB" id="FungiDB:ASPNIDRAFT2_1154108"/>
<dbReference type="OrthoDB" id="3200163at2759"/>
<reference evidence="6" key="1">
    <citation type="journal article" date="2016" name="Genome Announc.">
        <title>Draft genome sequence of Aspergillus niger strain An76.</title>
        <authorList>
            <person name="Gong W."/>
            <person name="Cheng Z."/>
            <person name="Zhang H."/>
            <person name="Liu L."/>
            <person name="Gao P."/>
            <person name="Wang L."/>
        </authorList>
    </citation>
    <scope>NUCLEOTIDE SEQUENCE [LARGE SCALE GENOMIC DNA]</scope>
    <source>
        <strain evidence="6">An76</strain>
    </source>
</reference>
<gene>
    <name evidence="5" type="ORF">ABL_07856</name>
</gene>
<dbReference type="VEuPathDB" id="FungiDB:ATCC64974_87550"/>
<dbReference type="EMBL" id="BCMY01000015">
    <property type="protein sequence ID" value="GAQ45195.1"/>
    <property type="molecule type" value="Genomic_DNA"/>
</dbReference>
<dbReference type="PANTHER" id="PTHR11559">
    <property type="entry name" value="CARBOXYLESTERASE"/>
    <property type="match status" value="1"/>
</dbReference>
<feature type="region of interest" description="Disordered" evidence="3">
    <location>
        <begin position="45"/>
        <end position="65"/>
    </location>
</feature>
<dbReference type="Pfam" id="PF00135">
    <property type="entry name" value="COesterase"/>
    <property type="match status" value="1"/>
</dbReference>
<comment type="similarity">
    <text evidence="1">Belongs to the type-B carboxylesterase/lipase family.</text>
</comment>
<evidence type="ECO:0000256" key="3">
    <source>
        <dbReference type="SAM" id="MobiDB-lite"/>
    </source>
</evidence>
<evidence type="ECO:0000256" key="2">
    <source>
        <dbReference type="ARBA" id="ARBA00022801"/>
    </source>
</evidence>
<evidence type="ECO:0000259" key="4">
    <source>
        <dbReference type="Pfam" id="PF00135"/>
    </source>
</evidence>
<comment type="caution">
    <text evidence="5">The sequence shown here is derived from an EMBL/GenBank/DDBJ whole genome shotgun (WGS) entry which is preliminary data.</text>
</comment>
<sequence length="728" mass="79892">MPSVIKYSHPSLGVVQGLASASTHQFQGVPYATLANGWAAPSVVEGDPSGSIDATTPGPTAPSPPMGVEMEFAHLQQRLPTPNLHQSATQCLNLNITAPADHSRESRLPVIVFLHGGGYAIGANSWPQYDFQRLVELSVRIGQPVIGVNVKGLLDQRAALLFIQKYIAGFGGAPESVTLVGQSAGGVSATHHLQSKMPLFKRMVSMGGTNLLMRPLPDPVTELTYRGYVDRLGLGSLSAAERVQALVALDDEKIVAAFSPADAFLPASGGELGLIDHTYAEIYEGDSGPLVLPGRRWCEKIMIGDCQLDGSIMSAMLPYDPATVASTFRKSFERSLGSAEKAQLVMTEYGIREESDGQEAYDRILTFVTDLCFFLPILHYGHCWSGQAYLYNFNEPNPWDGRWSGRSNHILDVAFLFQNYNERLSEPQQAVAIQFAEDLITFAHGGDPWKPFKWETKDLHVRVYGGRAAETAGKVQTVLAPEPRTERSTSILTLTATIPADDLSRAWGVFLDVLIRHEKTAHGDKYRARPSIWEVSTAASPTSTHVAHQFEPAALDSPDVTHWRRSTDPIQHALTVQDFTTLHAEALSASYLIPLSSMQTQTPLPACGQEELPYATPAATEFTAWSSPRVEDANWLGMEVEVRKFHDLGWKESPSLMPCVGLNTRLEGDETAEHEAEDGRHDSNELLGSLGSMFDPLWHPFITRRAAVTRYMLDRHHDVLHRAGLLNT</sequence>
<dbReference type="InterPro" id="IPR019826">
    <property type="entry name" value="Carboxylesterase_B_AS"/>
</dbReference>
<dbReference type="InterPro" id="IPR029058">
    <property type="entry name" value="AB_hydrolase_fold"/>
</dbReference>
<dbReference type="InterPro" id="IPR050309">
    <property type="entry name" value="Type-B_Carboxylest/Lipase"/>
</dbReference>
<evidence type="ECO:0000313" key="5">
    <source>
        <dbReference type="EMBL" id="GAQ45195.1"/>
    </source>
</evidence>
<dbReference type="InterPro" id="IPR002018">
    <property type="entry name" value="CarbesteraseB"/>
</dbReference>
<organism evidence="5 6">
    <name type="scientific">Aspergillus niger</name>
    <dbReference type="NCBI Taxonomy" id="5061"/>
    <lineage>
        <taxon>Eukaryota</taxon>
        <taxon>Fungi</taxon>
        <taxon>Dikarya</taxon>
        <taxon>Ascomycota</taxon>
        <taxon>Pezizomycotina</taxon>
        <taxon>Eurotiomycetes</taxon>
        <taxon>Eurotiomycetidae</taxon>
        <taxon>Eurotiales</taxon>
        <taxon>Aspergillaceae</taxon>
        <taxon>Aspergillus</taxon>
        <taxon>Aspergillus subgen. Circumdati</taxon>
    </lineage>
</organism>
<name>A0A100IPX4_ASPNG</name>
<dbReference type="AlphaFoldDB" id="A0A100IPX4"/>
<dbReference type="Proteomes" id="UP000068243">
    <property type="component" value="Unassembled WGS sequence"/>
</dbReference>
<feature type="domain" description="Carboxylesterase type B" evidence="4">
    <location>
        <begin position="12"/>
        <end position="455"/>
    </location>
</feature>
<dbReference type="SUPFAM" id="SSF53474">
    <property type="entry name" value="alpha/beta-Hydrolases"/>
    <property type="match status" value="1"/>
</dbReference>
<dbReference type="Gene3D" id="3.40.50.1820">
    <property type="entry name" value="alpha/beta hydrolase"/>
    <property type="match status" value="1"/>
</dbReference>
<dbReference type="PROSITE" id="PS00122">
    <property type="entry name" value="CARBOXYLESTERASE_B_1"/>
    <property type="match status" value="1"/>
</dbReference>
<keyword evidence="2" id="KW-0378">Hydrolase</keyword>
<accession>A0A100IPX4</accession>
<dbReference type="VEuPathDB" id="FungiDB:An11g00660"/>